<dbReference type="Gene3D" id="3.30.460.40">
    <property type="match status" value="1"/>
</dbReference>
<dbReference type="SUPFAM" id="SSF81301">
    <property type="entry name" value="Nucleotidyltransferase"/>
    <property type="match status" value="1"/>
</dbReference>
<evidence type="ECO:0000313" key="3">
    <source>
        <dbReference type="Proteomes" id="UP000075635"/>
    </source>
</evidence>
<dbReference type="InterPro" id="IPR043519">
    <property type="entry name" value="NT_sf"/>
</dbReference>
<dbReference type="EMBL" id="JEMB01003044">
    <property type="protein sequence ID" value="KYF76160.1"/>
    <property type="molecule type" value="Genomic_DNA"/>
</dbReference>
<sequence>MVTDFRRVVEALSGEHVDFVIIGGLALVIQGSSRTTNDIDMCYSRDRENLRRLARALAPFHPTLRGFPPELPFFWDEQTLWSGLNFTLSTDVGAIDLLGDVPGVGSFDDVAKGSEEIQLYGSAVRILGLDALERAKRAAGRAKDLLDLGEIAAIRARRAP</sequence>
<dbReference type="Pfam" id="PF19502">
    <property type="entry name" value="DUF6036"/>
    <property type="match status" value="1"/>
</dbReference>
<dbReference type="AlphaFoldDB" id="A0A150R7H8"/>
<organism evidence="2 3">
    <name type="scientific">Sorangium cellulosum</name>
    <name type="common">Polyangium cellulosum</name>
    <dbReference type="NCBI Taxonomy" id="56"/>
    <lineage>
        <taxon>Bacteria</taxon>
        <taxon>Pseudomonadati</taxon>
        <taxon>Myxococcota</taxon>
        <taxon>Polyangia</taxon>
        <taxon>Polyangiales</taxon>
        <taxon>Polyangiaceae</taxon>
        <taxon>Sorangium</taxon>
    </lineage>
</organism>
<protein>
    <recommendedName>
        <fullName evidence="1">DUF6036 domain-containing protein</fullName>
    </recommendedName>
</protein>
<reference evidence="2 3" key="1">
    <citation type="submission" date="2014-02" db="EMBL/GenBank/DDBJ databases">
        <title>The small core and large imbalanced accessory genome model reveals a collaborative survival strategy of Sorangium cellulosum strains in nature.</title>
        <authorList>
            <person name="Han K."/>
            <person name="Peng R."/>
            <person name="Blom J."/>
            <person name="Li Y.-Z."/>
        </authorList>
    </citation>
    <scope>NUCLEOTIDE SEQUENCE [LARGE SCALE GENOMIC DNA]</scope>
    <source>
        <strain evidence="2 3">So0011-07</strain>
    </source>
</reference>
<evidence type="ECO:0000259" key="1">
    <source>
        <dbReference type="Pfam" id="PF19502"/>
    </source>
</evidence>
<gene>
    <name evidence="2" type="ORF">BE17_10220</name>
</gene>
<evidence type="ECO:0000313" key="2">
    <source>
        <dbReference type="EMBL" id="KYF76160.1"/>
    </source>
</evidence>
<comment type="caution">
    <text evidence="2">The sequence shown here is derived from an EMBL/GenBank/DDBJ whole genome shotgun (WGS) entry which is preliminary data.</text>
</comment>
<feature type="domain" description="DUF6036" evidence="1">
    <location>
        <begin position="15"/>
        <end position="56"/>
    </location>
</feature>
<proteinExistence type="predicted"/>
<name>A0A150R7H8_SORCE</name>
<accession>A0A150R7H8</accession>
<dbReference type="Proteomes" id="UP000075635">
    <property type="component" value="Unassembled WGS sequence"/>
</dbReference>
<dbReference type="InterPro" id="IPR045792">
    <property type="entry name" value="DUF6036"/>
</dbReference>